<dbReference type="AlphaFoldDB" id="A0A6C0E5V8"/>
<protein>
    <submittedName>
        <fullName evidence="1">Uncharacterized protein</fullName>
    </submittedName>
</protein>
<evidence type="ECO:0000313" key="1">
    <source>
        <dbReference type="EMBL" id="QHT23950.1"/>
    </source>
</evidence>
<reference evidence="1" key="1">
    <citation type="journal article" date="2020" name="Nature">
        <title>Giant virus diversity and host interactions through global metagenomics.</title>
        <authorList>
            <person name="Schulz F."/>
            <person name="Roux S."/>
            <person name="Paez-Espino D."/>
            <person name="Jungbluth S."/>
            <person name="Walsh D.A."/>
            <person name="Denef V.J."/>
            <person name="McMahon K.D."/>
            <person name="Konstantinidis K.T."/>
            <person name="Eloe-Fadrosh E.A."/>
            <person name="Kyrpides N.C."/>
            <person name="Woyke T."/>
        </authorList>
    </citation>
    <scope>NUCLEOTIDE SEQUENCE</scope>
    <source>
        <strain evidence="1">GVMAG-M-3300023179-132</strain>
    </source>
</reference>
<accession>A0A6C0E5V8</accession>
<dbReference type="EMBL" id="MN739735">
    <property type="protein sequence ID" value="QHT23950.1"/>
    <property type="molecule type" value="Genomic_DNA"/>
</dbReference>
<sequence>MPAYKLDNFDTDTSNNLNGPKYESFTAEFWVRTHVNFNKNGAIKSDASLNAIFQQVETFKDNIVYRTKGWAANQLSEYTNDSGIEQTAATFNQMAIYHKNANHVIDASEKIFTGDSLSLASNKSTYSTLSWNGQTIANPGFARKVYANVSIRSDDNIGRKMLGTVAFNTPGFEDGLEVPTGYAFGYIVNRKVDGIPGTTYDDKITGTKIGVLFIQDSIVSSELLLNPNPAV</sequence>
<organism evidence="1">
    <name type="scientific">viral metagenome</name>
    <dbReference type="NCBI Taxonomy" id="1070528"/>
    <lineage>
        <taxon>unclassified sequences</taxon>
        <taxon>metagenomes</taxon>
        <taxon>organismal metagenomes</taxon>
    </lineage>
</organism>
<proteinExistence type="predicted"/>
<name>A0A6C0E5V8_9ZZZZ</name>